<feature type="compositionally biased region" description="Low complexity" evidence="1">
    <location>
        <begin position="1"/>
        <end position="20"/>
    </location>
</feature>
<gene>
    <name evidence="2" type="ORF">Plil01_001633700</name>
</gene>
<feature type="region of interest" description="Disordered" evidence="1">
    <location>
        <begin position="290"/>
        <end position="351"/>
    </location>
</feature>
<feature type="compositionally biased region" description="Low complexity" evidence="1">
    <location>
        <begin position="75"/>
        <end position="100"/>
    </location>
</feature>
<name>A0A9W6XJ27_9STRA</name>
<evidence type="ECO:0000313" key="2">
    <source>
        <dbReference type="EMBL" id="GMF39578.1"/>
    </source>
</evidence>
<organism evidence="2 3">
    <name type="scientific">Phytophthora lilii</name>
    <dbReference type="NCBI Taxonomy" id="2077276"/>
    <lineage>
        <taxon>Eukaryota</taxon>
        <taxon>Sar</taxon>
        <taxon>Stramenopiles</taxon>
        <taxon>Oomycota</taxon>
        <taxon>Peronosporomycetes</taxon>
        <taxon>Peronosporales</taxon>
        <taxon>Peronosporaceae</taxon>
        <taxon>Phytophthora</taxon>
    </lineage>
</organism>
<evidence type="ECO:0000313" key="3">
    <source>
        <dbReference type="Proteomes" id="UP001165083"/>
    </source>
</evidence>
<dbReference type="AlphaFoldDB" id="A0A9W6XJ27"/>
<dbReference type="EMBL" id="BSXW01001862">
    <property type="protein sequence ID" value="GMF39578.1"/>
    <property type="molecule type" value="Genomic_DNA"/>
</dbReference>
<reference evidence="2" key="1">
    <citation type="submission" date="2023-04" db="EMBL/GenBank/DDBJ databases">
        <title>Phytophthora lilii NBRC 32176.</title>
        <authorList>
            <person name="Ichikawa N."/>
            <person name="Sato H."/>
            <person name="Tonouchi N."/>
        </authorList>
    </citation>
    <scope>NUCLEOTIDE SEQUENCE</scope>
    <source>
        <strain evidence="2">NBRC 32176</strain>
    </source>
</reference>
<feature type="compositionally biased region" description="Low complexity" evidence="1">
    <location>
        <begin position="308"/>
        <end position="319"/>
    </location>
</feature>
<sequence>MASSASEDFSGSDSSAVGSSQLDQARSRHTARRVHPYSARRSLQEGLTPESIQLAQDSPRLMSPAASTIGDGPILSPSQQPPLSSRPRSSPARTPPARKSAQPESAGAGTATPQAGSTAQPAPFPTTTTTPRRSPRLLQQRARDGDTSCGGSASVEANLYRLVVSPRQAIPSVSARRQGKRWGYLLWRAPHLAISSRSFGRNIASACGEERSKLTVSNLSSSQTGASAEPVASNFKVSAGICFCSSFPALENSTNGPIAFSFRISSRFIASDANDRSASAAACWTTASTSTRGSRSSRCRRRSRSTRGSRTASSSTATWCRRRRRRSTRRASASRTASGCAEKAGEGLLSR</sequence>
<accession>A0A9W6XJ27</accession>
<keyword evidence="3" id="KW-1185">Reference proteome</keyword>
<feature type="compositionally biased region" description="Low complexity" evidence="1">
    <location>
        <begin position="330"/>
        <end position="341"/>
    </location>
</feature>
<evidence type="ECO:0000256" key="1">
    <source>
        <dbReference type="SAM" id="MobiDB-lite"/>
    </source>
</evidence>
<feature type="compositionally biased region" description="Basic residues" evidence="1">
    <location>
        <begin position="320"/>
        <end position="329"/>
    </location>
</feature>
<protein>
    <submittedName>
        <fullName evidence="2">Unnamed protein product</fullName>
    </submittedName>
</protein>
<feature type="region of interest" description="Disordered" evidence="1">
    <location>
        <begin position="1"/>
        <end position="151"/>
    </location>
</feature>
<comment type="caution">
    <text evidence="2">The sequence shown here is derived from an EMBL/GenBank/DDBJ whole genome shotgun (WGS) entry which is preliminary data.</text>
</comment>
<dbReference type="Proteomes" id="UP001165083">
    <property type="component" value="Unassembled WGS sequence"/>
</dbReference>
<feature type="compositionally biased region" description="Low complexity" evidence="1">
    <location>
        <begin position="117"/>
        <end position="139"/>
    </location>
</feature>
<proteinExistence type="predicted"/>
<feature type="compositionally biased region" description="Basic residues" evidence="1">
    <location>
        <begin position="295"/>
        <end position="307"/>
    </location>
</feature>